<dbReference type="AlphaFoldDB" id="A0A4P9VL76"/>
<organism evidence="2 3">
    <name type="scientific">Zooshikella ganghwensis</name>
    <dbReference type="NCBI Taxonomy" id="202772"/>
    <lineage>
        <taxon>Bacteria</taxon>
        <taxon>Pseudomonadati</taxon>
        <taxon>Pseudomonadota</taxon>
        <taxon>Gammaproteobacteria</taxon>
        <taxon>Oceanospirillales</taxon>
        <taxon>Zooshikellaceae</taxon>
        <taxon>Zooshikella</taxon>
    </lineage>
</organism>
<reference evidence="2 3" key="1">
    <citation type="submission" date="2017-04" db="EMBL/GenBank/DDBJ databases">
        <title>Draft genome sequence of Zooshikella ganghwensis VG4 isolated from Red Sea sediments.</title>
        <authorList>
            <person name="Rehman Z."/>
            <person name="Alam I."/>
            <person name="Kamau A."/>
            <person name="Bajic V."/>
            <person name="Leiknes T."/>
        </authorList>
    </citation>
    <scope>NUCLEOTIDE SEQUENCE [LARGE SCALE GENOMIC DNA]</scope>
    <source>
        <strain evidence="2 3">VG4</strain>
    </source>
</reference>
<protein>
    <submittedName>
        <fullName evidence="2">Iminophenyl-pyruvate dimer synthase VioB</fullName>
    </submittedName>
</protein>
<evidence type="ECO:0000259" key="1">
    <source>
        <dbReference type="Pfam" id="PF12902"/>
    </source>
</evidence>
<keyword evidence="2" id="KW-0670">Pyruvate</keyword>
<dbReference type="EMBL" id="NDXW01000001">
    <property type="protein sequence ID" value="RDH42582.1"/>
    <property type="molecule type" value="Genomic_DNA"/>
</dbReference>
<sequence length="1010" mass="115959">MSNLYFPRIHFRGFARVNVPTGNRNIVNTIDNTTNSVYMDDKPFDINQNPKIFHDYLQQIPPKFNADGKADPDGDFNLAAGYNFYGNNHFSWENTKIVSFQCQPGIHSRSDPIIGSKIELWGHYNEYLRTTFNRARWVDIDPTMPDTAQIYAGQLTIKEKNSSPSTHHFFSADINCVHSVRWFGENHIINQSQHFLSGEFSQTRLFQFSIPKNDKHFLLSDNTINSPCLTFLSNALKRKEIKGLIVQYVVFNMSSPKHPNTPVFYDLIGTISLWDDNQMSTTPCGRILYPQKNSSFGPISVQANQKWVSCYMPTALPFSTREPNPISDNHPTHRLGQLQAQGDLELRTNKGTLVAVIPEEFYKNFWDNQGFIDVPLLNKIDGVLSLSSQSNIWNESTWEVHTDTSNFSLEAPDIKHDRQFSQTIDIFSYFQGQRKSNQHIPIYISDNSVVTTRPKESLSTDVSGKAKLTVYSKKPGTAILYLGNANNKIIVKVLADDWHLEEIPIEKVDYHTLYKNVMAYYELVYPFMSDKVFSMADQCKCETYARLMWQMCDPKNKNKSYYMPSTREMSQPQSILFLKYLKNIEQKLSSSNSDNCEKILDYSQQRITSKEALIYHLKRAIDLELSIMQQYLYAAYSLPNYAAGKIKVQQNFWTSEQLKMVNGSSDRRLNSGWRGTILEIAHEEMIHYLVANNLLMSLGEPFYTGEVLIGQRAMSILNIDTEFSFEPFSEHVLSRFVRFEWPNYVPSIGRSIANFYQSIRQAFIDIPNLYPNNSTTSGGEHHLFLNELTNRKFPAYQLEVNNTESALFAIDFISQQGEGVSPDSAYFEHSHFARLRNISTTLSSFKLPFEPANPCLRNPVLEPQEGCNTVTSPQARILMKLYNQCYEFMFALMTQHFSLTNKGSLRRSRLMNAAIDIMAGLLRPLSIRLMNEPSGVLGRTAGPPIPNCKNYQPETNYSIGCKRLAIHCQSIAHYCREMLTDHQSQTYIELLEFYYQHLQDLSTGKLSREA</sequence>
<dbReference type="Pfam" id="PF12902">
    <property type="entry name" value="Ferritin-like"/>
    <property type="match status" value="1"/>
</dbReference>
<dbReference type="RefSeq" id="WP_094786064.1">
    <property type="nucleotide sequence ID" value="NZ_NDXW01000001.1"/>
</dbReference>
<dbReference type="NCBIfam" id="TIGR04492">
    <property type="entry name" value="VioB"/>
    <property type="match status" value="1"/>
</dbReference>
<accession>A0A4P9VL76</accession>
<dbReference type="GO" id="GO:0003824">
    <property type="term" value="F:catalytic activity"/>
    <property type="evidence" value="ECO:0007669"/>
    <property type="project" value="InterPro"/>
</dbReference>
<evidence type="ECO:0000313" key="2">
    <source>
        <dbReference type="EMBL" id="RDH42582.1"/>
    </source>
</evidence>
<gene>
    <name evidence="2" type="primary">vioB</name>
    <name evidence="2" type="ORF">B9G39_03485</name>
</gene>
<dbReference type="Gene3D" id="1.20.1260.10">
    <property type="match status" value="1"/>
</dbReference>
<keyword evidence="3" id="KW-1185">Reference proteome</keyword>
<name>A0A4P9VL76_9GAMM</name>
<dbReference type="Proteomes" id="UP000257039">
    <property type="component" value="Unassembled WGS sequence"/>
</dbReference>
<proteinExistence type="predicted"/>
<comment type="caution">
    <text evidence="2">The sequence shown here is derived from an EMBL/GenBank/DDBJ whole genome shotgun (WGS) entry which is preliminary data.</text>
</comment>
<feature type="domain" description="Iminophenyl-pyruvate dimer synthase" evidence="1">
    <location>
        <begin position="617"/>
        <end position="839"/>
    </location>
</feature>
<dbReference type="InterPro" id="IPR030993">
    <property type="entry name" value="VioB"/>
</dbReference>
<dbReference type="InterPro" id="IPR026820">
    <property type="entry name" value="VioB/RebD_dom"/>
</dbReference>
<evidence type="ECO:0000313" key="3">
    <source>
        <dbReference type="Proteomes" id="UP000257039"/>
    </source>
</evidence>
<dbReference type="InterPro" id="IPR012347">
    <property type="entry name" value="Ferritin-like"/>
</dbReference>